<keyword evidence="4" id="KW-1185">Reference proteome</keyword>
<organism evidence="3 4">
    <name type="scientific">Citrus sinensis</name>
    <name type="common">Sweet orange</name>
    <name type="synonym">Citrus aurantium var. sinensis</name>
    <dbReference type="NCBI Taxonomy" id="2711"/>
    <lineage>
        <taxon>Eukaryota</taxon>
        <taxon>Viridiplantae</taxon>
        <taxon>Streptophyta</taxon>
        <taxon>Embryophyta</taxon>
        <taxon>Tracheophyta</taxon>
        <taxon>Spermatophyta</taxon>
        <taxon>Magnoliopsida</taxon>
        <taxon>eudicotyledons</taxon>
        <taxon>Gunneridae</taxon>
        <taxon>Pentapetalae</taxon>
        <taxon>rosids</taxon>
        <taxon>malvids</taxon>
        <taxon>Sapindales</taxon>
        <taxon>Rutaceae</taxon>
        <taxon>Aurantioideae</taxon>
        <taxon>Citrus</taxon>
    </lineage>
</organism>
<feature type="non-terminal residue" evidence="3">
    <location>
        <position position="1"/>
    </location>
</feature>
<dbReference type="GO" id="GO:0000145">
    <property type="term" value="C:exocyst"/>
    <property type="evidence" value="ECO:0007669"/>
    <property type="project" value="UniProtKB-UniRule"/>
</dbReference>
<dbReference type="EMBL" id="KK785146">
    <property type="protein sequence ID" value="KDO48292.1"/>
    <property type="molecule type" value="Genomic_DNA"/>
</dbReference>
<feature type="transmembrane region" description="Helical" evidence="2">
    <location>
        <begin position="83"/>
        <end position="103"/>
    </location>
</feature>
<keyword evidence="2" id="KW-0812">Transmembrane</keyword>
<keyword evidence="1" id="KW-0813">Transport</keyword>
<keyword evidence="1" id="KW-0653">Protein transport</keyword>
<protein>
    <recommendedName>
        <fullName evidence="1">Exocyst complex component Sec8</fullName>
    </recommendedName>
</protein>
<dbReference type="AlphaFoldDB" id="A0A067EAR3"/>
<evidence type="ECO:0000256" key="2">
    <source>
        <dbReference type="SAM" id="Phobius"/>
    </source>
</evidence>
<comment type="similarity">
    <text evidence="1">Belongs to the SEC8 family.</text>
</comment>
<accession>A0A067EAR3</accession>
<keyword evidence="1" id="KW-0268">Exocytosis</keyword>
<keyword evidence="2" id="KW-0472">Membrane</keyword>
<name>A0A067EAR3_CITSI</name>
<gene>
    <name evidence="3" type="ORF">CISIN_1g0016021mg</name>
</gene>
<comment type="function">
    <text evidence="1">Component of the exocyst complex involved in the docking of exocytic vesicles with fusion sites on the plasma membrane.</text>
</comment>
<dbReference type="Proteomes" id="UP000027120">
    <property type="component" value="Unassembled WGS sequence"/>
</dbReference>
<proteinExistence type="inferred from homology"/>
<keyword evidence="2" id="KW-1133">Transmembrane helix</keyword>
<dbReference type="GO" id="GO:0006612">
    <property type="term" value="P:protein targeting to membrane"/>
    <property type="evidence" value="ECO:0007669"/>
    <property type="project" value="UniProtKB-UniRule"/>
</dbReference>
<dbReference type="InterPro" id="IPR039682">
    <property type="entry name" value="Sec8/EXOC4"/>
</dbReference>
<evidence type="ECO:0000313" key="4">
    <source>
        <dbReference type="Proteomes" id="UP000027120"/>
    </source>
</evidence>
<sequence>DGSEDGLTFAFRFTDATISIPNQGADLIRQGWSRRGTNVLQEGYGTAAVLPEQGIYLAASIYRPVLQFTDKVASMLPQKYSQLGIFVTCICMGNCGSLFFLFCQIIW</sequence>
<dbReference type="PANTHER" id="PTHR14146">
    <property type="entry name" value="EXOCYST COMPLEX COMPONENT 4"/>
    <property type="match status" value="1"/>
</dbReference>
<evidence type="ECO:0000256" key="1">
    <source>
        <dbReference type="RuleBase" id="RU367079"/>
    </source>
</evidence>
<evidence type="ECO:0000313" key="3">
    <source>
        <dbReference type="EMBL" id="KDO48292.1"/>
    </source>
</evidence>
<dbReference type="PANTHER" id="PTHR14146:SF0">
    <property type="entry name" value="EXOCYST COMPLEX COMPONENT 4"/>
    <property type="match status" value="1"/>
</dbReference>
<reference evidence="3 4" key="1">
    <citation type="submission" date="2014-04" db="EMBL/GenBank/DDBJ databases">
        <authorList>
            <consortium name="International Citrus Genome Consortium"/>
            <person name="Gmitter F."/>
            <person name="Chen C."/>
            <person name="Farmerie W."/>
            <person name="Harkins T."/>
            <person name="Desany B."/>
            <person name="Mohiuddin M."/>
            <person name="Kodira C."/>
            <person name="Borodovsky M."/>
            <person name="Lomsadze A."/>
            <person name="Burns P."/>
            <person name="Jenkins J."/>
            <person name="Prochnik S."/>
            <person name="Shu S."/>
            <person name="Chapman J."/>
            <person name="Pitluck S."/>
            <person name="Schmutz J."/>
            <person name="Rokhsar D."/>
        </authorList>
    </citation>
    <scope>NUCLEOTIDE SEQUENCE</scope>
</reference>
<dbReference type="GO" id="GO:0090522">
    <property type="term" value="P:vesicle tethering involved in exocytosis"/>
    <property type="evidence" value="ECO:0007669"/>
    <property type="project" value="UniProtKB-UniRule"/>
</dbReference>
<dbReference type="GO" id="GO:0015031">
    <property type="term" value="P:protein transport"/>
    <property type="evidence" value="ECO:0007669"/>
    <property type="project" value="UniProtKB-KW"/>
</dbReference>